<proteinExistence type="predicted"/>
<organism evidence="1">
    <name type="scientific">Amphimedon queenslandica</name>
    <name type="common">Sponge</name>
    <dbReference type="NCBI Taxonomy" id="400682"/>
    <lineage>
        <taxon>Eukaryota</taxon>
        <taxon>Metazoa</taxon>
        <taxon>Porifera</taxon>
        <taxon>Demospongiae</taxon>
        <taxon>Heteroscleromorpha</taxon>
        <taxon>Haplosclerida</taxon>
        <taxon>Niphatidae</taxon>
        <taxon>Amphimedon</taxon>
    </lineage>
</organism>
<accession>A0A1X7TQT4</accession>
<reference evidence="1" key="1">
    <citation type="submission" date="2017-05" db="UniProtKB">
        <authorList>
            <consortium name="EnsemblMetazoa"/>
        </authorList>
    </citation>
    <scope>IDENTIFICATION</scope>
</reference>
<name>A0A1X7TQT4_AMPQE</name>
<evidence type="ECO:0000313" key="1">
    <source>
        <dbReference type="EnsemblMetazoa" id="Aqu2.1.17412_001"/>
    </source>
</evidence>
<protein>
    <submittedName>
        <fullName evidence="1">Uncharacterized protein</fullName>
    </submittedName>
</protein>
<sequence length="79" mass="9266">IGAMCRFMCRVWSITGSRINKFNERDVRQRESIDSGKVIQFSVVTSRTLKLISEVFKDTHEFNIAIYHLFLLSSRLKKL</sequence>
<dbReference type="InParanoid" id="A0A1X7TQT4"/>
<dbReference type="EnsemblMetazoa" id="Aqu2.1.17412_001">
    <property type="protein sequence ID" value="Aqu2.1.17412_001"/>
    <property type="gene ID" value="Aqu2.1.17412"/>
</dbReference>
<dbReference type="AlphaFoldDB" id="A0A1X7TQT4"/>